<evidence type="ECO:0000256" key="3">
    <source>
        <dbReference type="ARBA" id="ARBA00012584"/>
    </source>
</evidence>
<comment type="caution">
    <text evidence="13">The sequence shown here is derived from an EMBL/GenBank/DDBJ whole genome shotgun (WGS) entry which is preliminary data.</text>
</comment>
<comment type="subcellular location">
    <subcellularLocation>
        <location evidence="1">Cytoplasm</location>
    </subcellularLocation>
</comment>
<name>A0A0A2EBA1_9PORP</name>
<keyword evidence="5" id="KW-0808">Transferase</keyword>
<dbReference type="GO" id="GO:0003725">
    <property type="term" value="F:double-stranded RNA binding"/>
    <property type="evidence" value="ECO:0007669"/>
    <property type="project" value="InterPro"/>
</dbReference>
<keyword evidence="4" id="KW-0963">Cytoplasm</keyword>
<evidence type="ECO:0000256" key="1">
    <source>
        <dbReference type="ARBA" id="ARBA00004496"/>
    </source>
</evidence>
<dbReference type="eggNOG" id="COG0009">
    <property type="taxonomic scope" value="Bacteria"/>
</dbReference>
<dbReference type="PROSITE" id="PS51163">
    <property type="entry name" value="YRDC"/>
    <property type="match status" value="1"/>
</dbReference>
<dbReference type="Proteomes" id="UP000030103">
    <property type="component" value="Unassembled WGS sequence"/>
</dbReference>
<evidence type="ECO:0000259" key="12">
    <source>
        <dbReference type="PROSITE" id="PS51163"/>
    </source>
</evidence>
<dbReference type="PANTHER" id="PTHR17490">
    <property type="entry name" value="SUA5"/>
    <property type="match status" value="1"/>
</dbReference>
<reference evidence="13 14" key="1">
    <citation type="submission" date="2014-09" db="EMBL/GenBank/DDBJ databases">
        <title>Draft Genome Sequence of Porphyromonas macacae COT-192_OH2859.</title>
        <authorList>
            <person name="Wallis C."/>
            <person name="Deusch O."/>
            <person name="O'Flynn C."/>
            <person name="Davis I."/>
            <person name="Horsfall A."/>
            <person name="Kirkwood N."/>
            <person name="Harris S."/>
            <person name="Eisen J.A."/>
            <person name="Coil D.A."/>
            <person name="Darling A.E."/>
            <person name="Jospin G."/>
            <person name="Alexiev A."/>
        </authorList>
    </citation>
    <scope>NUCLEOTIDE SEQUENCE [LARGE SCALE GENOMIC DNA]</scope>
    <source>
        <strain evidence="14">COT-192 OH2859</strain>
    </source>
</reference>
<dbReference type="GO" id="GO:0005737">
    <property type="term" value="C:cytoplasm"/>
    <property type="evidence" value="ECO:0007669"/>
    <property type="project" value="UniProtKB-SubCell"/>
</dbReference>
<dbReference type="STRING" id="28115.HQ47_07150"/>
<dbReference type="GO" id="GO:0000049">
    <property type="term" value="F:tRNA binding"/>
    <property type="evidence" value="ECO:0007669"/>
    <property type="project" value="TreeGrafter"/>
</dbReference>
<evidence type="ECO:0000256" key="8">
    <source>
        <dbReference type="ARBA" id="ARBA00022741"/>
    </source>
</evidence>
<dbReference type="InterPro" id="IPR006070">
    <property type="entry name" value="Sua5-like_dom"/>
</dbReference>
<protein>
    <recommendedName>
        <fullName evidence="10">L-threonylcarbamoyladenylate synthase</fullName>
        <ecNumber evidence="3">2.7.7.87</ecNumber>
    </recommendedName>
    <alternativeName>
        <fullName evidence="10">L-threonylcarbamoyladenylate synthase</fullName>
    </alternativeName>
</protein>
<keyword evidence="8" id="KW-0547">Nucleotide-binding</keyword>
<evidence type="ECO:0000256" key="9">
    <source>
        <dbReference type="ARBA" id="ARBA00022840"/>
    </source>
</evidence>
<evidence type="ECO:0000313" key="13">
    <source>
        <dbReference type="EMBL" id="KGN73714.1"/>
    </source>
</evidence>
<evidence type="ECO:0000256" key="11">
    <source>
        <dbReference type="ARBA" id="ARBA00048366"/>
    </source>
</evidence>
<evidence type="ECO:0000256" key="2">
    <source>
        <dbReference type="ARBA" id="ARBA00007663"/>
    </source>
</evidence>
<evidence type="ECO:0000256" key="6">
    <source>
        <dbReference type="ARBA" id="ARBA00022694"/>
    </source>
</evidence>
<evidence type="ECO:0000256" key="5">
    <source>
        <dbReference type="ARBA" id="ARBA00022679"/>
    </source>
</evidence>
<dbReference type="Pfam" id="PF01300">
    <property type="entry name" value="Sua5_yciO_yrdC"/>
    <property type="match status" value="1"/>
</dbReference>
<dbReference type="Gene3D" id="3.90.870.10">
    <property type="entry name" value="DHBP synthase"/>
    <property type="match status" value="1"/>
</dbReference>
<proteinExistence type="inferred from homology"/>
<dbReference type="GO" id="GO:0006450">
    <property type="term" value="P:regulation of translational fidelity"/>
    <property type="evidence" value="ECO:0007669"/>
    <property type="project" value="TreeGrafter"/>
</dbReference>
<dbReference type="GO" id="GO:0008033">
    <property type="term" value="P:tRNA processing"/>
    <property type="evidence" value="ECO:0007669"/>
    <property type="project" value="UniProtKB-KW"/>
</dbReference>
<dbReference type="PANTHER" id="PTHR17490:SF16">
    <property type="entry name" value="THREONYLCARBAMOYL-AMP SYNTHASE"/>
    <property type="match status" value="1"/>
</dbReference>
<keyword evidence="6" id="KW-0819">tRNA processing</keyword>
<organism evidence="13 14">
    <name type="scientific">Porphyromonas macacae</name>
    <dbReference type="NCBI Taxonomy" id="28115"/>
    <lineage>
        <taxon>Bacteria</taxon>
        <taxon>Pseudomonadati</taxon>
        <taxon>Bacteroidota</taxon>
        <taxon>Bacteroidia</taxon>
        <taxon>Bacteroidales</taxon>
        <taxon>Porphyromonadaceae</taxon>
        <taxon>Porphyromonas</taxon>
    </lineage>
</organism>
<dbReference type="SUPFAM" id="SSF55821">
    <property type="entry name" value="YrdC/RibB"/>
    <property type="match status" value="1"/>
</dbReference>
<feature type="domain" description="YrdC-like" evidence="12">
    <location>
        <begin position="1"/>
        <end position="176"/>
    </location>
</feature>
<evidence type="ECO:0000256" key="4">
    <source>
        <dbReference type="ARBA" id="ARBA00022490"/>
    </source>
</evidence>
<keyword evidence="9" id="KW-0067">ATP-binding</keyword>
<evidence type="ECO:0000256" key="7">
    <source>
        <dbReference type="ARBA" id="ARBA00022695"/>
    </source>
</evidence>
<sequence>MRRGGIILYPTDTVWGIGCDATNKEAVEKIYKLKRRSDSKSMLILTDSEAKLPGLVSELPEIAYDLIDVSVRPLTVIYSGARNIAPNLIAEDGSVGIRISREAWSKELCKRMNVPVVSTSANISGEPTPHFFDQISDAIKKGVDYIADYRRDDRTPANPSEIIKLGPKGEVTIIRK</sequence>
<dbReference type="AlphaFoldDB" id="A0A0A2EBA1"/>
<dbReference type="EMBL" id="JRFA01000019">
    <property type="protein sequence ID" value="KGN73714.1"/>
    <property type="molecule type" value="Genomic_DNA"/>
</dbReference>
<dbReference type="GO" id="GO:0005524">
    <property type="term" value="F:ATP binding"/>
    <property type="evidence" value="ECO:0007669"/>
    <property type="project" value="UniProtKB-KW"/>
</dbReference>
<comment type="similarity">
    <text evidence="2">Belongs to the SUA5 family.</text>
</comment>
<dbReference type="InterPro" id="IPR050156">
    <property type="entry name" value="TC-AMP_synthase_SUA5"/>
</dbReference>
<evidence type="ECO:0000313" key="14">
    <source>
        <dbReference type="Proteomes" id="UP000030103"/>
    </source>
</evidence>
<gene>
    <name evidence="13" type="ORF">HQ47_07150</name>
</gene>
<comment type="catalytic activity">
    <reaction evidence="11">
        <text>L-threonine + hydrogencarbonate + ATP = L-threonylcarbamoyladenylate + diphosphate + H2O</text>
        <dbReference type="Rhea" id="RHEA:36407"/>
        <dbReference type="ChEBI" id="CHEBI:15377"/>
        <dbReference type="ChEBI" id="CHEBI:17544"/>
        <dbReference type="ChEBI" id="CHEBI:30616"/>
        <dbReference type="ChEBI" id="CHEBI:33019"/>
        <dbReference type="ChEBI" id="CHEBI:57926"/>
        <dbReference type="ChEBI" id="CHEBI:73682"/>
        <dbReference type="EC" id="2.7.7.87"/>
    </reaction>
</comment>
<accession>A0A0A2EBA1</accession>
<dbReference type="GO" id="GO:0061710">
    <property type="term" value="F:L-threonylcarbamoyladenylate synthase"/>
    <property type="evidence" value="ECO:0007669"/>
    <property type="project" value="UniProtKB-EC"/>
</dbReference>
<dbReference type="NCBIfam" id="TIGR00057">
    <property type="entry name" value="L-threonylcarbamoyladenylate synthase"/>
    <property type="match status" value="1"/>
</dbReference>
<evidence type="ECO:0000256" key="10">
    <source>
        <dbReference type="ARBA" id="ARBA00029774"/>
    </source>
</evidence>
<keyword evidence="14" id="KW-1185">Reference proteome</keyword>
<dbReference type="InterPro" id="IPR017945">
    <property type="entry name" value="DHBP_synth_RibB-like_a/b_dom"/>
</dbReference>
<keyword evidence="7" id="KW-0548">Nucleotidyltransferase</keyword>
<dbReference type="EC" id="2.7.7.87" evidence="3"/>